<proteinExistence type="predicted"/>
<organism evidence="1 2">
    <name type="scientific">Moorella mulderi DSM 14980</name>
    <dbReference type="NCBI Taxonomy" id="1122241"/>
    <lineage>
        <taxon>Bacteria</taxon>
        <taxon>Bacillati</taxon>
        <taxon>Bacillota</taxon>
        <taxon>Clostridia</taxon>
        <taxon>Neomoorellales</taxon>
        <taxon>Neomoorellaceae</taxon>
        <taxon>Neomoorella</taxon>
    </lineage>
</organism>
<keyword evidence="2" id="KW-1185">Reference proteome</keyword>
<name>A0A151B0P6_9FIRM</name>
<reference evidence="1 2" key="1">
    <citation type="submission" date="2016-02" db="EMBL/GenBank/DDBJ databases">
        <title>Genome sequence of Moorella mulderi DSM 14980.</title>
        <authorList>
            <person name="Poehlein A."/>
            <person name="Daniel R."/>
        </authorList>
    </citation>
    <scope>NUCLEOTIDE SEQUENCE [LARGE SCALE GENOMIC DNA]</scope>
    <source>
        <strain evidence="1 2">DSM 14980</strain>
    </source>
</reference>
<sequence>MNVDTTRQVFYTKAGGRKQEETLLLREPVIGG</sequence>
<dbReference type="Proteomes" id="UP000075670">
    <property type="component" value="Unassembled WGS sequence"/>
</dbReference>
<dbReference type="PATRIC" id="fig|1122241.3.peg.185"/>
<gene>
    <name evidence="1" type="ORF">MOMUL_01690</name>
</gene>
<dbReference type="EMBL" id="LTBC01000001">
    <property type="protein sequence ID" value="KYH33468.1"/>
    <property type="molecule type" value="Genomic_DNA"/>
</dbReference>
<accession>A0A151B0P6</accession>
<protein>
    <submittedName>
        <fullName evidence="1">Uncharacterized protein</fullName>
    </submittedName>
</protein>
<comment type="caution">
    <text evidence="1">The sequence shown here is derived from an EMBL/GenBank/DDBJ whole genome shotgun (WGS) entry which is preliminary data.</text>
</comment>
<evidence type="ECO:0000313" key="1">
    <source>
        <dbReference type="EMBL" id="KYH33468.1"/>
    </source>
</evidence>
<dbReference type="AlphaFoldDB" id="A0A151B0P6"/>
<evidence type="ECO:0000313" key="2">
    <source>
        <dbReference type="Proteomes" id="UP000075670"/>
    </source>
</evidence>